<keyword evidence="6 16" id="KW-0031">Aminopeptidase</keyword>
<evidence type="ECO:0000256" key="5">
    <source>
        <dbReference type="ARBA" id="ARBA00015611"/>
    </source>
</evidence>
<keyword evidence="17" id="KW-1185">Reference proteome</keyword>
<dbReference type="Pfam" id="PF11940">
    <property type="entry name" value="DUF3458"/>
    <property type="match status" value="1"/>
</dbReference>
<evidence type="ECO:0000256" key="1">
    <source>
        <dbReference type="ARBA" id="ARBA00000098"/>
    </source>
</evidence>
<evidence type="ECO:0000259" key="13">
    <source>
        <dbReference type="Pfam" id="PF01433"/>
    </source>
</evidence>
<dbReference type="SUPFAM" id="SSF63737">
    <property type="entry name" value="Leukotriene A4 hydrolase N-terminal domain"/>
    <property type="match status" value="1"/>
</dbReference>
<evidence type="ECO:0000313" key="16">
    <source>
        <dbReference type="EMBL" id="EFV94721.1"/>
    </source>
</evidence>
<keyword evidence="11" id="KW-0482">Metalloprotease</keyword>
<dbReference type="InterPro" id="IPR024601">
    <property type="entry name" value="Peptidase_M1_pepN_C"/>
</dbReference>
<accession>E7RXP7</accession>
<evidence type="ECO:0000259" key="15">
    <source>
        <dbReference type="Pfam" id="PF17432"/>
    </source>
</evidence>
<dbReference type="InterPro" id="IPR038438">
    <property type="entry name" value="PepN_Ig-like_sf"/>
</dbReference>
<dbReference type="FunFam" id="3.30.2010.30:FF:000002">
    <property type="entry name" value="Putative aminopeptidase N"/>
    <property type="match status" value="1"/>
</dbReference>
<evidence type="ECO:0000256" key="8">
    <source>
        <dbReference type="ARBA" id="ARBA00022723"/>
    </source>
</evidence>
<evidence type="ECO:0000256" key="6">
    <source>
        <dbReference type="ARBA" id="ARBA00022438"/>
    </source>
</evidence>
<evidence type="ECO:0000256" key="9">
    <source>
        <dbReference type="ARBA" id="ARBA00022801"/>
    </source>
</evidence>
<dbReference type="GO" id="GO:0016285">
    <property type="term" value="F:alanyl aminopeptidase activity"/>
    <property type="evidence" value="ECO:0007669"/>
    <property type="project" value="UniProtKB-EC"/>
</dbReference>
<dbReference type="GO" id="GO:0006508">
    <property type="term" value="P:proteolysis"/>
    <property type="evidence" value="ECO:0007669"/>
    <property type="project" value="UniProtKB-UniRule"/>
</dbReference>
<keyword evidence="10" id="KW-0862">Zinc</keyword>
<dbReference type="NCBIfam" id="TIGR02414">
    <property type="entry name" value="pepN_proteo"/>
    <property type="match status" value="1"/>
</dbReference>
<keyword evidence="7" id="KW-0645">Protease</keyword>
<dbReference type="Gene3D" id="3.30.2010.30">
    <property type="match status" value="1"/>
</dbReference>
<evidence type="ECO:0000256" key="3">
    <source>
        <dbReference type="ARBA" id="ARBA00010136"/>
    </source>
</evidence>
<dbReference type="InterPro" id="IPR001930">
    <property type="entry name" value="Peptidase_M1"/>
</dbReference>
<evidence type="ECO:0000256" key="4">
    <source>
        <dbReference type="ARBA" id="ARBA00012564"/>
    </source>
</evidence>
<protein>
    <recommendedName>
        <fullName evidence="5 12">Aminopeptidase N</fullName>
        <ecNumber evidence="4 12">3.4.11.2</ecNumber>
    </recommendedName>
</protein>
<evidence type="ECO:0000313" key="17">
    <source>
        <dbReference type="Proteomes" id="UP000011021"/>
    </source>
</evidence>
<comment type="caution">
    <text evidence="16">The sequence shown here is derived from an EMBL/GenBank/DDBJ whole genome shotgun (WGS) entry which is preliminary data.</text>
</comment>
<dbReference type="InterPro" id="IPR012779">
    <property type="entry name" value="Peptidase_M1_pepN"/>
</dbReference>
<dbReference type="InterPro" id="IPR014782">
    <property type="entry name" value="Peptidase_M1_dom"/>
</dbReference>
<dbReference type="Proteomes" id="UP000011021">
    <property type="component" value="Unassembled WGS sequence"/>
</dbReference>
<dbReference type="CDD" id="cd09600">
    <property type="entry name" value="M1_APN"/>
    <property type="match status" value="1"/>
</dbReference>
<dbReference type="HOGENOM" id="CLU_007993_2_0_4"/>
<dbReference type="Gene3D" id="1.25.50.10">
    <property type="entry name" value="Peptidase M1, alanyl aminopeptidase, C-terminal domain"/>
    <property type="match status" value="1"/>
</dbReference>
<dbReference type="EMBL" id="AEQP01000010">
    <property type="protein sequence ID" value="EFV94721.1"/>
    <property type="molecule type" value="Genomic_DNA"/>
</dbReference>
<dbReference type="PANTHER" id="PTHR46322">
    <property type="entry name" value="PUROMYCIN-SENSITIVE AMINOPEPTIDASE"/>
    <property type="match status" value="1"/>
</dbReference>
<dbReference type="InterPro" id="IPR027268">
    <property type="entry name" value="Peptidase_M4/M1_CTD_sf"/>
</dbReference>
<evidence type="ECO:0000256" key="7">
    <source>
        <dbReference type="ARBA" id="ARBA00022670"/>
    </source>
</evidence>
<name>E7RXP7_9BURK</name>
<feature type="domain" description="Peptidase M1 alanyl aminopeptidase Ig-like fold" evidence="14">
    <location>
        <begin position="490"/>
        <end position="590"/>
    </location>
</feature>
<dbReference type="Gene3D" id="2.60.40.1730">
    <property type="entry name" value="tricorn interacting facor f3 domain"/>
    <property type="match status" value="1"/>
</dbReference>
<dbReference type="Pfam" id="PF01433">
    <property type="entry name" value="Peptidase_M1"/>
    <property type="match status" value="1"/>
</dbReference>
<dbReference type="InterPro" id="IPR037144">
    <property type="entry name" value="Peptidase_M1_pepN_C_sf"/>
</dbReference>
<dbReference type="GO" id="GO:0008270">
    <property type="term" value="F:zinc ion binding"/>
    <property type="evidence" value="ECO:0007669"/>
    <property type="project" value="InterPro"/>
</dbReference>
<dbReference type="RefSeq" id="WP_005673749.1">
    <property type="nucleotide sequence ID" value="NZ_CP146288.1"/>
</dbReference>
<dbReference type="InterPro" id="IPR035414">
    <property type="entry name" value="Peptidase_M1_pepN_Ig-like"/>
</dbReference>
<dbReference type="Pfam" id="PF17432">
    <property type="entry name" value="DUF3458_C"/>
    <property type="match status" value="1"/>
</dbReference>
<comment type="similarity">
    <text evidence="3">Belongs to the peptidase M1 family.</text>
</comment>
<dbReference type="InterPro" id="IPR042097">
    <property type="entry name" value="Aminopeptidase_N-like_N_sf"/>
</dbReference>
<dbReference type="AlphaFoldDB" id="E7RXP7"/>
<comment type="cofactor">
    <cofactor evidence="2">
        <name>Zn(2+)</name>
        <dbReference type="ChEBI" id="CHEBI:29105"/>
    </cofactor>
</comment>
<organism evidence="16 17">
    <name type="scientific">Lautropia mirabilis ATCC 51599</name>
    <dbReference type="NCBI Taxonomy" id="887898"/>
    <lineage>
        <taxon>Bacteria</taxon>
        <taxon>Pseudomonadati</taxon>
        <taxon>Pseudomonadota</taxon>
        <taxon>Betaproteobacteria</taxon>
        <taxon>Burkholderiales</taxon>
        <taxon>Burkholderiaceae</taxon>
        <taxon>Lautropia</taxon>
    </lineage>
</organism>
<evidence type="ECO:0000256" key="11">
    <source>
        <dbReference type="ARBA" id="ARBA00023049"/>
    </source>
</evidence>
<dbReference type="SUPFAM" id="SSF55486">
    <property type="entry name" value="Metalloproteases ('zincins'), catalytic domain"/>
    <property type="match status" value="1"/>
</dbReference>
<dbReference type="PRINTS" id="PR00756">
    <property type="entry name" value="ALADIPTASE"/>
</dbReference>
<dbReference type="eggNOG" id="COG0308">
    <property type="taxonomic scope" value="Bacteria"/>
</dbReference>
<gene>
    <name evidence="16" type="primary">pepN</name>
    <name evidence="16" type="ORF">HMPREF0551_1468</name>
</gene>
<feature type="domain" description="Peptidase M1 alanyl aminopeptidase C-terminal" evidence="15">
    <location>
        <begin position="594"/>
        <end position="914"/>
    </location>
</feature>
<dbReference type="Gene3D" id="1.10.390.10">
    <property type="entry name" value="Neutral Protease Domain 2"/>
    <property type="match status" value="1"/>
</dbReference>
<evidence type="ECO:0000256" key="10">
    <source>
        <dbReference type="ARBA" id="ARBA00022833"/>
    </source>
</evidence>
<evidence type="ECO:0000256" key="2">
    <source>
        <dbReference type="ARBA" id="ARBA00001947"/>
    </source>
</evidence>
<keyword evidence="9 16" id="KW-0378">Hydrolase</keyword>
<proteinExistence type="inferred from homology"/>
<keyword evidence="8" id="KW-0479">Metal-binding</keyword>
<dbReference type="Gene3D" id="2.60.40.1840">
    <property type="match status" value="1"/>
</dbReference>
<dbReference type="GO" id="GO:0008237">
    <property type="term" value="F:metallopeptidase activity"/>
    <property type="evidence" value="ECO:0007669"/>
    <property type="project" value="UniProtKB-UniRule"/>
</dbReference>
<evidence type="ECO:0000256" key="12">
    <source>
        <dbReference type="NCBIfam" id="TIGR02414"/>
    </source>
</evidence>
<evidence type="ECO:0000259" key="14">
    <source>
        <dbReference type="Pfam" id="PF11940"/>
    </source>
</evidence>
<comment type="catalytic activity">
    <reaction evidence="1">
        <text>Release of an N-terminal amino acid, Xaa-|-Yaa- from a peptide, amide or arylamide. Xaa is preferably Ala, but may be most amino acids including Pro (slow action). When a terminal hydrophobic residue is followed by a prolyl residue, the two may be released as an intact Xaa-Pro dipeptide.</text>
        <dbReference type="EC" id="3.4.11.2"/>
    </reaction>
</comment>
<sequence>MTFPAASQSAQPASVLPQPTVVRREDYREPDWLADGLVLHFALDAQDTVVTAACRYRRRPGAAADAPLRLDGEALETLGVAIDDQVLPQEAWVQDKGQLVLSNLPEHFTLHTQVRIHPSANLELSGLYATGSTLLTQCEAQGFRRITWFQDRPDVMTTYRVILQARRAQYPVLLSNGNLLAADAPAAAEARAALSVLPLPATDGDWHEAVWEDPFPKPCYLFALVAGNLAVNETRHRLASGREVLLQVWTEPEQIHRTDFALRSLEKAIAWDERRFGLELDLDRFMIVAAPDFNMGAMENKGLNIFNAKYVFADPFVATDTDFEWIESIIGHEYFHNWTGNRVTCRDWFQLTLKEGLTVFRDQEFTADQMAAGVDAQAAGSVRAVQRMGNVRVLRQVQFAEDAGPMRHPIRPDSYQAIDNFYTATVYEKGAEVIRMLQTLLGVDGFRRGMDLYFERHDGQAVTCEAFVAAMADANGRDLEQFLRWYATAGTPRLQVRSQYDAANKRLVLSLTQLLPDAEGHAMPAGERALHIPVDVALLARDSGQVQQHRLLELTASQQDFVFEGVESADARGPMLSLLRDFSAPVVVDHPYSDEDLAFLLRHDDNLFNRWEAGQQLAERALLQAIRQGDAQATLKALSGALAATLPDARLDDGLRQQFLMLPEEKRLAEQLEPLDPSLLRARRLAALRTLVQPLVPYLQDVVARQHWRANYSLAVPEVGQRALANTALQLLTLVGAEGAARQARAQFEGANNLTDRLGALQALVQCEPDDADWALARFEDIYRNETHVLDKWFAVQARMHGTHQPTLARVRQLMQHPGWNSQNPNKVRALLYTFFADNLAEFHRPDGEGYTLWRDEVLRLDRSNPQLAARMARTLDRHQRFVPVLARQMHAVLEHVAHEAQSPDVREVIAKELGAL</sequence>
<dbReference type="MEROPS" id="M01.005"/>
<dbReference type="EC" id="3.4.11.2" evidence="4 12"/>
<dbReference type="PANTHER" id="PTHR46322:SF1">
    <property type="entry name" value="PUROMYCIN-SENSITIVE AMINOPEPTIDASE"/>
    <property type="match status" value="1"/>
</dbReference>
<reference evidence="16 17" key="1">
    <citation type="submission" date="2010-12" db="EMBL/GenBank/DDBJ databases">
        <authorList>
            <person name="Muzny D."/>
            <person name="Qin X."/>
            <person name="Deng J."/>
            <person name="Jiang H."/>
            <person name="Liu Y."/>
            <person name="Qu J."/>
            <person name="Song X.-Z."/>
            <person name="Zhang L."/>
            <person name="Thornton R."/>
            <person name="Coyle M."/>
            <person name="Francisco L."/>
            <person name="Jackson L."/>
            <person name="Javaid M."/>
            <person name="Korchina V."/>
            <person name="Kovar C."/>
            <person name="Mata R."/>
            <person name="Mathew T."/>
            <person name="Ngo R."/>
            <person name="Nguyen L."/>
            <person name="Nguyen N."/>
            <person name="Okwuonu G."/>
            <person name="Ongeri F."/>
            <person name="Pham C."/>
            <person name="Simmons D."/>
            <person name="Wilczek-Boney K."/>
            <person name="Hale W."/>
            <person name="Jakkamsetti A."/>
            <person name="Pham P."/>
            <person name="Ruth R."/>
            <person name="San Lucas F."/>
            <person name="Warren J."/>
            <person name="Zhang J."/>
            <person name="Zhao Z."/>
            <person name="Zhou C."/>
            <person name="Zhu D."/>
            <person name="Lee S."/>
            <person name="Bess C."/>
            <person name="Blankenburg K."/>
            <person name="Forbes L."/>
            <person name="Fu Q."/>
            <person name="Gubbala S."/>
            <person name="Hirani K."/>
            <person name="Jayaseelan J.C."/>
            <person name="Lara F."/>
            <person name="Munidasa M."/>
            <person name="Palculict T."/>
            <person name="Patil S."/>
            <person name="Pu L.-L."/>
            <person name="Saada N."/>
            <person name="Tang L."/>
            <person name="Weissenberger G."/>
            <person name="Zhu Y."/>
            <person name="Hemphill L."/>
            <person name="Shang Y."/>
            <person name="Youmans B."/>
            <person name="Ayvaz T."/>
            <person name="Ross M."/>
            <person name="Santibanez J."/>
            <person name="Aqrawi P."/>
            <person name="Gross S."/>
            <person name="Joshi V."/>
            <person name="Fowler G."/>
            <person name="Nazareth L."/>
            <person name="Reid J."/>
            <person name="Worley K."/>
            <person name="Petrosino J."/>
            <person name="Highlander S."/>
            <person name="Gibbs R."/>
        </authorList>
    </citation>
    <scope>NUCLEOTIDE SEQUENCE [LARGE SCALE GENOMIC DNA]</scope>
    <source>
        <strain evidence="16 17">ATCC 51599</strain>
    </source>
</reference>
<feature type="domain" description="Peptidase M1 membrane alanine aminopeptidase" evidence="13">
    <location>
        <begin position="260"/>
        <end position="484"/>
    </location>
</feature>
<dbReference type="STRING" id="887898.HMPREF0551_1468"/>